<dbReference type="AlphaFoldDB" id="A0A0E9VVQ6"/>
<sequence length="22" mass="2361">MDRISGPKEGICQRGLRNGCAV</sequence>
<evidence type="ECO:0000313" key="1">
    <source>
        <dbReference type="EMBL" id="JAH82176.1"/>
    </source>
</evidence>
<reference evidence="1" key="1">
    <citation type="submission" date="2014-11" db="EMBL/GenBank/DDBJ databases">
        <authorList>
            <person name="Amaro Gonzalez C."/>
        </authorList>
    </citation>
    <scope>NUCLEOTIDE SEQUENCE</scope>
</reference>
<dbReference type="EMBL" id="GBXM01026401">
    <property type="protein sequence ID" value="JAH82176.1"/>
    <property type="molecule type" value="Transcribed_RNA"/>
</dbReference>
<proteinExistence type="predicted"/>
<organism evidence="1">
    <name type="scientific">Anguilla anguilla</name>
    <name type="common">European freshwater eel</name>
    <name type="synonym">Muraena anguilla</name>
    <dbReference type="NCBI Taxonomy" id="7936"/>
    <lineage>
        <taxon>Eukaryota</taxon>
        <taxon>Metazoa</taxon>
        <taxon>Chordata</taxon>
        <taxon>Craniata</taxon>
        <taxon>Vertebrata</taxon>
        <taxon>Euteleostomi</taxon>
        <taxon>Actinopterygii</taxon>
        <taxon>Neopterygii</taxon>
        <taxon>Teleostei</taxon>
        <taxon>Anguilliformes</taxon>
        <taxon>Anguillidae</taxon>
        <taxon>Anguilla</taxon>
    </lineage>
</organism>
<protein>
    <submittedName>
        <fullName evidence="1">Uncharacterized protein</fullName>
    </submittedName>
</protein>
<reference evidence="1" key="2">
    <citation type="journal article" date="2015" name="Fish Shellfish Immunol.">
        <title>Early steps in the European eel (Anguilla anguilla)-Vibrio vulnificus interaction in the gills: Role of the RtxA13 toxin.</title>
        <authorList>
            <person name="Callol A."/>
            <person name="Pajuelo D."/>
            <person name="Ebbesson L."/>
            <person name="Teles M."/>
            <person name="MacKenzie S."/>
            <person name="Amaro C."/>
        </authorList>
    </citation>
    <scope>NUCLEOTIDE SEQUENCE</scope>
</reference>
<name>A0A0E9VVQ6_ANGAN</name>
<accession>A0A0E9VVQ6</accession>